<organism evidence="2 3">
    <name type="scientific">Equus przewalskii</name>
    <name type="common">Przewalski's horse</name>
    <name type="synonym">Equus caballus przewalskii</name>
    <dbReference type="NCBI Taxonomy" id="9798"/>
    <lineage>
        <taxon>Eukaryota</taxon>
        <taxon>Metazoa</taxon>
        <taxon>Chordata</taxon>
        <taxon>Craniata</taxon>
        <taxon>Vertebrata</taxon>
        <taxon>Euteleostomi</taxon>
        <taxon>Mammalia</taxon>
        <taxon>Eutheria</taxon>
        <taxon>Laurasiatheria</taxon>
        <taxon>Perissodactyla</taxon>
        <taxon>Equidae</taxon>
        <taxon>Equus</taxon>
    </lineage>
</organism>
<protein>
    <submittedName>
        <fullName evidence="3">Zinc finger protein 670-like</fullName>
    </submittedName>
</protein>
<evidence type="ECO:0000313" key="3">
    <source>
        <dbReference type="RefSeq" id="XP_070481570.1"/>
    </source>
</evidence>
<dbReference type="GeneID" id="103541753"/>
<evidence type="ECO:0000259" key="1">
    <source>
        <dbReference type="PROSITE" id="PS50805"/>
    </source>
</evidence>
<dbReference type="InterPro" id="IPR036051">
    <property type="entry name" value="KRAB_dom_sf"/>
</dbReference>
<dbReference type="SMART" id="SM00349">
    <property type="entry name" value="KRAB"/>
    <property type="match status" value="1"/>
</dbReference>
<feature type="domain" description="KRAB" evidence="1">
    <location>
        <begin position="1"/>
        <end position="76"/>
    </location>
</feature>
<dbReference type="CDD" id="cd07765">
    <property type="entry name" value="KRAB_A-box"/>
    <property type="match status" value="1"/>
</dbReference>
<dbReference type="SUPFAM" id="SSF109640">
    <property type="entry name" value="KRAB domain (Kruppel-associated box)"/>
    <property type="match status" value="1"/>
</dbReference>
<gene>
    <name evidence="3" type="primary">LOC103541753</name>
</gene>
<sequence length="85" mass="10232">MEEWALLGPSQKKLYRDVMKETFRNLASIGGKWEDHNVEDHYENHKTDLSSHMLERLVKSKERSQYGKPSARFQFIIRKRRLLLE</sequence>
<dbReference type="Pfam" id="PF01352">
    <property type="entry name" value="KRAB"/>
    <property type="match status" value="1"/>
</dbReference>
<dbReference type="Proteomes" id="UP001652662">
    <property type="component" value="Chromosome 6"/>
</dbReference>
<keyword evidence="2" id="KW-1185">Reference proteome</keyword>
<accession>A0ABM4PWK3</accession>
<dbReference type="RefSeq" id="XP_070481570.1">
    <property type="nucleotide sequence ID" value="XM_070625469.1"/>
</dbReference>
<dbReference type="InterPro" id="IPR001909">
    <property type="entry name" value="KRAB"/>
</dbReference>
<proteinExistence type="predicted"/>
<evidence type="ECO:0000313" key="2">
    <source>
        <dbReference type="Proteomes" id="UP001652662"/>
    </source>
</evidence>
<dbReference type="PROSITE" id="PS50805">
    <property type="entry name" value="KRAB"/>
    <property type="match status" value="1"/>
</dbReference>
<name>A0ABM4PWK3_EQUPR</name>
<reference evidence="3" key="1">
    <citation type="submission" date="2025-08" db="UniProtKB">
        <authorList>
            <consortium name="RefSeq"/>
        </authorList>
    </citation>
    <scope>IDENTIFICATION</scope>
    <source>
        <tissue evidence="3">Blood</tissue>
    </source>
</reference>
<dbReference type="Gene3D" id="6.10.140.140">
    <property type="match status" value="1"/>
</dbReference>